<dbReference type="EMBL" id="BDDD01003232">
    <property type="protein sequence ID" value="GAV84481.1"/>
    <property type="molecule type" value="Genomic_DNA"/>
</dbReference>
<name>A0A1Q3CWG0_CEPFO</name>
<keyword evidence="2" id="KW-0677">Repeat</keyword>
<dbReference type="InterPro" id="IPR015943">
    <property type="entry name" value="WD40/YVTN_repeat-like_dom_sf"/>
</dbReference>
<evidence type="ECO:0000256" key="2">
    <source>
        <dbReference type="ARBA" id="ARBA00022737"/>
    </source>
</evidence>
<dbReference type="InterPro" id="IPR036322">
    <property type="entry name" value="WD40_repeat_dom_sf"/>
</dbReference>
<accession>A0A1Q3CWG0</accession>
<protein>
    <recommendedName>
        <fullName evidence="5">WD40 domain-containing protein</fullName>
    </recommendedName>
</protein>
<dbReference type="InParanoid" id="A0A1Q3CWG0"/>
<reference evidence="4" key="1">
    <citation type="submission" date="2016-04" db="EMBL/GenBank/DDBJ databases">
        <title>Cephalotus genome sequencing.</title>
        <authorList>
            <person name="Fukushima K."/>
            <person name="Hasebe M."/>
            <person name="Fang X."/>
        </authorList>
    </citation>
    <scope>NUCLEOTIDE SEQUENCE [LARGE SCALE GENOMIC DNA]</scope>
    <source>
        <strain evidence="4">cv. St1</strain>
    </source>
</reference>
<keyword evidence="4" id="KW-1185">Reference proteome</keyword>
<dbReference type="Gene3D" id="2.130.10.10">
    <property type="entry name" value="YVTN repeat-like/Quinoprotein amine dehydrogenase"/>
    <property type="match status" value="1"/>
</dbReference>
<dbReference type="PANTHER" id="PTHR19857">
    <property type="entry name" value="MITOCHONDRIAL DIVISION PROTEIN 1-RELATED"/>
    <property type="match status" value="1"/>
</dbReference>
<organism evidence="3 4">
    <name type="scientific">Cephalotus follicularis</name>
    <name type="common">Albany pitcher plant</name>
    <dbReference type="NCBI Taxonomy" id="3775"/>
    <lineage>
        <taxon>Eukaryota</taxon>
        <taxon>Viridiplantae</taxon>
        <taxon>Streptophyta</taxon>
        <taxon>Embryophyta</taxon>
        <taxon>Tracheophyta</taxon>
        <taxon>Spermatophyta</taxon>
        <taxon>Magnoliopsida</taxon>
        <taxon>eudicotyledons</taxon>
        <taxon>Gunneridae</taxon>
        <taxon>Pentapetalae</taxon>
        <taxon>rosids</taxon>
        <taxon>fabids</taxon>
        <taxon>Oxalidales</taxon>
        <taxon>Cephalotaceae</taxon>
        <taxon>Cephalotus</taxon>
    </lineage>
</organism>
<evidence type="ECO:0000256" key="1">
    <source>
        <dbReference type="ARBA" id="ARBA00022574"/>
    </source>
</evidence>
<dbReference type="STRING" id="3775.A0A1Q3CWG0"/>
<gene>
    <name evidence="3" type="ORF">CFOL_v3_27925</name>
</gene>
<dbReference type="OrthoDB" id="10260946at2759"/>
<dbReference type="SUPFAM" id="SSF50978">
    <property type="entry name" value="WD40 repeat-like"/>
    <property type="match status" value="1"/>
</dbReference>
<evidence type="ECO:0000313" key="3">
    <source>
        <dbReference type="EMBL" id="GAV84481.1"/>
    </source>
</evidence>
<dbReference type="FunCoup" id="A0A1Q3CWG0">
    <property type="interactions" value="60"/>
</dbReference>
<keyword evidence="1" id="KW-0853">WD repeat</keyword>
<evidence type="ECO:0000313" key="4">
    <source>
        <dbReference type="Proteomes" id="UP000187406"/>
    </source>
</evidence>
<proteinExistence type="predicted"/>
<dbReference type="PANTHER" id="PTHR19857:SF21">
    <property type="entry name" value="ANAPHASE-PROMOTING COMPLEX SUBUNIT 4 WD40 DOMAIN-CONTAINING PROTEIN"/>
    <property type="match status" value="1"/>
</dbReference>
<evidence type="ECO:0008006" key="5">
    <source>
        <dbReference type="Google" id="ProtNLM"/>
    </source>
</evidence>
<dbReference type="InterPro" id="IPR051179">
    <property type="entry name" value="WD_repeat_multifunction"/>
</dbReference>
<dbReference type="Proteomes" id="UP000187406">
    <property type="component" value="Unassembled WGS sequence"/>
</dbReference>
<comment type="caution">
    <text evidence="3">The sequence shown here is derived from an EMBL/GenBank/DDBJ whole genome shotgun (WGS) entry which is preliminary data.</text>
</comment>
<dbReference type="AlphaFoldDB" id="A0A1Q3CWG0"/>
<sequence length="468" mass="52039">MNKYLTSLKSLPQNPKSSLKRCRWKRSLIELNGKIEPKYRHDLSALLLQSYTEIRAFPHFYLIDGKPCQTHINRISNGAMDGQIPIKKQGVSALDFDNKGIYLVSATKSGCLMVHDFESLYCQSNDSLCLKEDGSKQLLHLTLHQQLDDVKWNPTNQDEVACSSMKNNEVLIFDIGYVSSEPVEVLRTRRTVTVNGSEVRKGLSEVAFPTTDDSRIIASDTHGVLNVWDRRMSVLPYLELATESRSVLNSVTLNVENQIVFGAGKHGIIYMWDLRGGRKSAVFQSHKEACYLSSLKVAALLEKIGPLKAQSDIASKEIHSIDLDPSCPYQLAFHLDDGWSGVLDIHNFRVTHIHCPPPAWLNGSNISADLYLRKPSWLPTHSIYAVGSSSDNGIHLLDFYPDASSPSHVDYTEDAQDSCGVDNPKKQNRFVPLSEGVTACATHPLDGTIVAGTKHSSLLVVSEKHQSL</sequence>